<dbReference type="AlphaFoldDB" id="A5EW60"/>
<keyword evidence="9" id="KW-0732">Signal</keyword>
<dbReference type="UniPathway" id="UPA00219"/>
<evidence type="ECO:0000256" key="8">
    <source>
        <dbReference type="SAM" id="MobiDB-lite"/>
    </source>
</evidence>
<dbReference type="PROSITE" id="PS52029">
    <property type="entry name" value="LD_TPASE"/>
    <property type="match status" value="1"/>
</dbReference>
<feature type="domain" description="L,D-TPase catalytic" evidence="10">
    <location>
        <begin position="277"/>
        <end position="450"/>
    </location>
</feature>
<feature type="region of interest" description="Disordered" evidence="8">
    <location>
        <begin position="44"/>
        <end position="66"/>
    </location>
</feature>
<dbReference type="InterPro" id="IPR038063">
    <property type="entry name" value="Transpep_catalytic_dom"/>
</dbReference>
<evidence type="ECO:0000256" key="6">
    <source>
        <dbReference type="ARBA" id="ARBA00023316"/>
    </source>
</evidence>
<evidence type="ECO:0000256" key="5">
    <source>
        <dbReference type="ARBA" id="ARBA00022984"/>
    </source>
</evidence>
<feature type="active site" description="Proton donor/acceptor" evidence="7">
    <location>
        <position position="404"/>
    </location>
</feature>
<name>A5EW60_DICNV</name>
<dbReference type="PANTHER" id="PTHR41533">
    <property type="entry name" value="L,D-TRANSPEPTIDASE HI_1667-RELATED"/>
    <property type="match status" value="1"/>
</dbReference>
<dbReference type="RefSeq" id="WP_012030657.1">
    <property type="nucleotide sequence ID" value="NC_009446.1"/>
</dbReference>
<evidence type="ECO:0000256" key="9">
    <source>
        <dbReference type="SAM" id="SignalP"/>
    </source>
</evidence>
<dbReference type="GO" id="GO:0016740">
    <property type="term" value="F:transferase activity"/>
    <property type="evidence" value="ECO:0007669"/>
    <property type="project" value="UniProtKB-KW"/>
</dbReference>
<dbReference type="HOGENOM" id="CLU_020360_3_0_6"/>
<keyword evidence="6 7" id="KW-0961">Cell wall biogenesis/degradation</keyword>
<evidence type="ECO:0000259" key="10">
    <source>
        <dbReference type="PROSITE" id="PS52029"/>
    </source>
</evidence>
<comment type="pathway">
    <text evidence="1 7">Cell wall biogenesis; peptidoglycan biosynthesis.</text>
</comment>
<sequence>MNRIFNRCIITTILLIICDFKMANAQQVPDELFDDVIPALEDSVPPENNEEQLWQSSFPSPEPERHTLSLGLETRPVNSQQMALMEMMSAKADGVFINGQFVLLKNPQRVMDFYQAAQYTTIWTFENQLLNEVEPLQQALIESEQDGLNPHRYHLDIIRVLRPQAYYHDIISLEVLMTDAYLALAGDLANGIVDPKTIDKEWNAEPVSDEQLMEWLAAGIRNHDIFTPLHQINADNRRYQTLKERYNALRAQGTKATDGLIINMERLRWMPQDWGEQYVITNIPAFNVEMYRDERKIYETRAVVGRADRATPRFINKIQHVVINPTWTVPPTIMRQDKLPKLKNNPAAFDASYEAVSASGKIAKPSSVSWSEGNGYSLRQKSGQYNALGRVKFLFPNKHAIYMHDTPTRHLFKQNNRARSSGCIRLQKPLELAEILLADNGWNAQKIQASIAKEKQQWVNPVKETPVYLVYWTTYVDANNTIKTTPDVYGLDKKLIRAYKKSIVQ</sequence>
<keyword evidence="12" id="KW-1185">Reference proteome</keyword>
<gene>
    <name evidence="11" type="ordered locus">DNO_0313</name>
</gene>
<dbReference type="OrthoDB" id="9778545at2"/>
<dbReference type="EMBL" id="CP000513">
    <property type="protein sequence ID" value="ABQ13621.1"/>
    <property type="molecule type" value="Genomic_DNA"/>
</dbReference>
<dbReference type="Gene3D" id="2.40.440.10">
    <property type="entry name" value="L,D-transpeptidase catalytic domain-like"/>
    <property type="match status" value="1"/>
</dbReference>
<keyword evidence="11" id="KW-0449">Lipoprotein</keyword>
<dbReference type="GO" id="GO:0004180">
    <property type="term" value="F:carboxypeptidase activity"/>
    <property type="evidence" value="ECO:0007669"/>
    <property type="project" value="UniProtKB-ARBA"/>
</dbReference>
<evidence type="ECO:0000256" key="4">
    <source>
        <dbReference type="ARBA" id="ARBA00022960"/>
    </source>
</evidence>
<dbReference type="Proteomes" id="UP000000248">
    <property type="component" value="Chromosome"/>
</dbReference>
<proteinExistence type="inferred from homology"/>
<dbReference type="GO" id="GO:0009252">
    <property type="term" value="P:peptidoglycan biosynthetic process"/>
    <property type="evidence" value="ECO:0007669"/>
    <property type="project" value="UniProtKB-UniPathway"/>
</dbReference>
<organism evidence="11 12">
    <name type="scientific">Dichelobacter nodosus (strain VCS1703A)</name>
    <dbReference type="NCBI Taxonomy" id="246195"/>
    <lineage>
        <taxon>Bacteria</taxon>
        <taxon>Pseudomonadati</taxon>
        <taxon>Pseudomonadota</taxon>
        <taxon>Gammaproteobacteria</taxon>
        <taxon>Cardiobacteriales</taxon>
        <taxon>Cardiobacteriaceae</taxon>
        <taxon>Dichelobacter</taxon>
    </lineage>
</organism>
<evidence type="ECO:0000256" key="3">
    <source>
        <dbReference type="ARBA" id="ARBA00022679"/>
    </source>
</evidence>
<keyword evidence="5 7" id="KW-0573">Peptidoglycan synthesis</keyword>
<dbReference type="CDD" id="cd16913">
    <property type="entry name" value="YkuD_like"/>
    <property type="match status" value="1"/>
</dbReference>
<dbReference type="STRING" id="246195.DNO_0313"/>
<keyword evidence="3" id="KW-0808">Transferase</keyword>
<dbReference type="KEGG" id="dno:DNO_0313"/>
<dbReference type="Pfam" id="PF03734">
    <property type="entry name" value="YkuD"/>
    <property type="match status" value="1"/>
</dbReference>
<evidence type="ECO:0000256" key="1">
    <source>
        <dbReference type="ARBA" id="ARBA00004752"/>
    </source>
</evidence>
<feature type="active site" description="Nucleophile" evidence="7">
    <location>
        <position position="423"/>
    </location>
</feature>
<evidence type="ECO:0000256" key="2">
    <source>
        <dbReference type="ARBA" id="ARBA00005992"/>
    </source>
</evidence>
<dbReference type="GO" id="GO:0071555">
    <property type="term" value="P:cell wall organization"/>
    <property type="evidence" value="ECO:0007669"/>
    <property type="project" value="UniProtKB-UniRule"/>
</dbReference>
<dbReference type="Pfam" id="PF20142">
    <property type="entry name" value="Scaffold"/>
    <property type="match status" value="1"/>
</dbReference>
<evidence type="ECO:0000256" key="7">
    <source>
        <dbReference type="PROSITE-ProRule" id="PRU01373"/>
    </source>
</evidence>
<reference evidence="11 12" key="1">
    <citation type="journal article" date="2007" name="Nat. Biotechnol.">
        <title>Genome sequence and identification of candidate vaccine antigens from the animal pathogen Dichelobacter nodosus.</title>
        <authorList>
            <person name="Myers G.S."/>
            <person name="Parker D."/>
            <person name="Al-Hasani K."/>
            <person name="Kennan R.M."/>
            <person name="Seemann T."/>
            <person name="Ren Q."/>
            <person name="Badger J.H."/>
            <person name="Selengut J.D."/>
            <person name="Deboy R.T."/>
            <person name="Tettelin H."/>
            <person name="Boyce J.D."/>
            <person name="McCarl V.P."/>
            <person name="Han X."/>
            <person name="Nelson W.C."/>
            <person name="Madupu R."/>
            <person name="Mohamoud Y."/>
            <person name="Holley T."/>
            <person name="Fedorova N."/>
            <person name="Khouri H."/>
            <person name="Bottomley S.P."/>
            <person name="Whittington R.J."/>
            <person name="Adler B."/>
            <person name="Songer J.G."/>
            <person name="Rood J.I."/>
            <person name="Paulsen I.T."/>
        </authorList>
    </citation>
    <scope>NUCLEOTIDE SEQUENCE [LARGE SCALE GENOMIC DNA]</scope>
    <source>
        <strain evidence="11 12">VCS1703A</strain>
    </source>
</reference>
<keyword evidence="4 7" id="KW-0133">Cell shape</keyword>
<dbReference type="SUPFAM" id="SSF141523">
    <property type="entry name" value="L,D-transpeptidase catalytic domain-like"/>
    <property type="match status" value="1"/>
</dbReference>
<dbReference type="PANTHER" id="PTHR41533:SF1">
    <property type="entry name" value="L,D-TRANSPEPTIDASE YCBB-RELATED"/>
    <property type="match status" value="1"/>
</dbReference>
<protein>
    <submittedName>
        <fullName evidence="11">Conserved hypothetical lipoprotein</fullName>
    </submittedName>
</protein>
<feature type="chain" id="PRO_5002681313" evidence="9">
    <location>
        <begin position="26"/>
        <end position="505"/>
    </location>
</feature>
<evidence type="ECO:0000313" key="12">
    <source>
        <dbReference type="Proteomes" id="UP000000248"/>
    </source>
</evidence>
<dbReference type="InterPro" id="IPR052905">
    <property type="entry name" value="LD-transpeptidase_YkuD-like"/>
</dbReference>
<dbReference type="GO" id="GO:0008360">
    <property type="term" value="P:regulation of cell shape"/>
    <property type="evidence" value="ECO:0007669"/>
    <property type="project" value="UniProtKB-UniRule"/>
</dbReference>
<feature type="signal peptide" evidence="9">
    <location>
        <begin position="1"/>
        <end position="25"/>
    </location>
</feature>
<dbReference type="InterPro" id="IPR045380">
    <property type="entry name" value="LD_TPept_scaffold_dom"/>
</dbReference>
<dbReference type="eggNOG" id="COG2989">
    <property type="taxonomic scope" value="Bacteria"/>
</dbReference>
<accession>A5EW60</accession>
<comment type="similarity">
    <text evidence="2">Belongs to the YkuD family.</text>
</comment>
<evidence type="ECO:0000313" key="11">
    <source>
        <dbReference type="EMBL" id="ABQ13621.1"/>
    </source>
</evidence>
<dbReference type="InterPro" id="IPR005490">
    <property type="entry name" value="LD_TPept_cat_dom"/>
</dbReference>